<evidence type="ECO:0000313" key="7">
    <source>
        <dbReference type="EMBL" id="PPQ29390.1"/>
    </source>
</evidence>
<dbReference type="GO" id="GO:0030288">
    <property type="term" value="C:outer membrane-bounded periplasmic space"/>
    <property type="evidence" value="ECO:0007669"/>
    <property type="project" value="TreeGrafter"/>
</dbReference>
<feature type="signal peptide" evidence="5">
    <location>
        <begin position="1"/>
        <end position="34"/>
    </location>
</feature>
<feature type="compositionally biased region" description="Basic and acidic residues" evidence="4">
    <location>
        <begin position="193"/>
        <end position="203"/>
    </location>
</feature>
<evidence type="ECO:0000259" key="6">
    <source>
        <dbReference type="SMART" id="SM00646"/>
    </source>
</evidence>
<keyword evidence="3" id="KW-0378">Hydrolase</keyword>
<dbReference type="GO" id="GO:0009253">
    <property type="term" value="P:peptidoglycan catabolic process"/>
    <property type="evidence" value="ECO:0007669"/>
    <property type="project" value="InterPro"/>
</dbReference>
<dbReference type="EMBL" id="NHSJ01000093">
    <property type="protein sequence ID" value="PPQ29390.1"/>
    <property type="molecule type" value="Genomic_DNA"/>
</dbReference>
<dbReference type="GO" id="GO:0008745">
    <property type="term" value="F:N-acetylmuramoyl-L-alanine amidase activity"/>
    <property type="evidence" value="ECO:0007669"/>
    <property type="project" value="UniProtKB-EC"/>
</dbReference>
<dbReference type="InterPro" id="IPR050695">
    <property type="entry name" value="N-acetylmuramoyl_amidase_3"/>
</dbReference>
<keyword evidence="8" id="KW-1185">Reference proteome</keyword>
<dbReference type="Proteomes" id="UP000239089">
    <property type="component" value="Unassembled WGS sequence"/>
</dbReference>
<feature type="domain" description="MurNAc-LAA" evidence="6">
    <location>
        <begin position="289"/>
        <end position="445"/>
    </location>
</feature>
<comment type="caution">
    <text evidence="7">The sequence shown here is derived from an EMBL/GenBank/DDBJ whole genome shotgun (WGS) entry which is preliminary data.</text>
</comment>
<dbReference type="PANTHER" id="PTHR30404">
    <property type="entry name" value="N-ACETYLMURAMOYL-L-ALANINE AMIDASE"/>
    <property type="match status" value="1"/>
</dbReference>
<feature type="chain" id="PRO_5015653689" description="N-acetylmuramoyl-L-alanine amidase" evidence="5">
    <location>
        <begin position="35"/>
        <end position="481"/>
    </location>
</feature>
<sequence length="481" mass="50734">MMRALQRFSPKLGAMGRACVALLAAGLAAGGARGEGVAAKTDPVAAYEVRVETADVAGGRQTRLVFTLNACVAPQAYVLDQPARAVVDLPEVKFLIDPSHGDPARDAPRRRHHARGASHASSPAPDPALSYRFGRLSAGKSRIIVDLPGPSDFSASCVQDEGQTKGQKDGVATLTLAIKPTDAAAFHAAAHAGADRQAQDARDATGAIAPPAQELPRAQDATRLDAKPLIVLDPGHGGVDAGARGGDAVEKTVVLDFAKALAEPLRASGRYRVAFTREDDTFVPLQERVRIARKLGAALFVSLHADSLRGASAKVHGATVYTVSERASDSEAARVAESENQADALAGVEAREQAGEVNDILFDLTRRETRAYSNVFAKYLSERWKIAATLNKNPRRFAGFVVLKAPDVPSVLMELGYLSSSEDSAELNSPQWREKAAAQAALAIDDFFKNRPQGASQGTYQGASSAPAGLTPANLAQPREP</sequence>
<evidence type="ECO:0000256" key="2">
    <source>
        <dbReference type="ARBA" id="ARBA00011901"/>
    </source>
</evidence>
<dbReference type="InterPro" id="IPR002508">
    <property type="entry name" value="MurNAc-LAA_cat"/>
</dbReference>
<feature type="region of interest" description="Disordered" evidence="4">
    <location>
        <begin position="189"/>
        <end position="215"/>
    </location>
</feature>
<protein>
    <recommendedName>
        <fullName evidence="2">N-acetylmuramoyl-L-alanine amidase</fullName>
        <ecNumber evidence="2">3.5.1.28</ecNumber>
    </recommendedName>
</protein>
<feature type="compositionally biased region" description="Polar residues" evidence="4">
    <location>
        <begin position="453"/>
        <end position="464"/>
    </location>
</feature>
<feature type="compositionally biased region" description="Low complexity" evidence="4">
    <location>
        <begin position="117"/>
        <end position="129"/>
    </location>
</feature>
<organism evidence="7 8">
    <name type="scientific">Rhodoblastus sphagnicola</name>
    <dbReference type="NCBI Taxonomy" id="333368"/>
    <lineage>
        <taxon>Bacteria</taxon>
        <taxon>Pseudomonadati</taxon>
        <taxon>Pseudomonadota</taxon>
        <taxon>Alphaproteobacteria</taxon>
        <taxon>Hyphomicrobiales</taxon>
        <taxon>Rhodoblastaceae</taxon>
        <taxon>Rhodoblastus</taxon>
    </lineage>
</organism>
<comment type="catalytic activity">
    <reaction evidence="1">
        <text>Hydrolyzes the link between N-acetylmuramoyl residues and L-amino acid residues in certain cell-wall glycopeptides.</text>
        <dbReference type="EC" id="3.5.1.28"/>
    </reaction>
</comment>
<dbReference type="SMART" id="SM00646">
    <property type="entry name" value="Ami_3"/>
    <property type="match status" value="1"/>
</dbReference>
<accession>A0A2S6N457</accession>
<dbReference type="Gene3D" id="2.60.40.3500">
    <property type="match status" value="1"/>
</dbReference>
<dbReference type="AlphaFoldDB" id="A0A2S6N457"/>
<keyword evidence="5" id="KW-0732">Signal</keyword>
<evidence type="ECO:0000256" key="5">
    <source>
        <dbReference type="SAM" id="SignalP"/>
    </source>
</evidence>
<dbReference type="Pfam" id="PF01520">
    <property type="entry name" value="Amidase_3"/>
    <property type="match status" value="1"/>
</dbReference>
<proteinExistence type="predicted"/>
<dbReference type="SUPFAM" id="SSF53187">
    <property type="entry name" value="Zn-dependent exopeptidases"/>
    <property type="match status" value="1"/>
</dbReference>
<feature type="region of interest" description="Disordered" evidence="4">
    <location>
        <begin position="97"/>
        <end position="129"/>
    </location>
</feature>
<evidence type="ECO:0000256" key="4">
    <source>
        <dbReference type="SAM" id="MobiDB-lite"/>
    </source>
</evidence>
<evidence type="ECO:0000256" key="3">
    <source>
        <dbReference type="ARBA" id="ARBA00022801"/>
    </source>
</evidence>
<dbReference type="PANTHER" id="PTHR30404:SF0">
    <property type="entry name" value="N-ACETYLMURAMOYL-L-ALANINE AMIDASE AMIC"/>
    <property type="match status" value="1"/>
</dbReference>
<reference evidence="7 8" key="1">
    <citation type="journal article" date="2018" name="Arch. Microbiol.">
        <title>New insights into the metabolic potential of the phototrophic purple bacterium Rhodopila globiformis DSM 161(T) from its draft genome sequence and evidence for a vanadium-dependent nitrogenase.</title>
        <authorList>
            <person name="Imhoff J.F."/>
            <person name="Rahn T."/>
            <person name="Kunzel S."/>
            <person name="Neulinger S.C."/>
        </authorList>
    </citation>
    <scope>NUCLEOTIDE SEQUENCE [LARGE SCALE GENOMIC DNA]</scope>
    <source>
        <strain evidence="7 8">DSM 16996</strain>
    </source>
</reference>
<dbReference type="CDD" id="cd02696">
    <property type="entry name" value="MurNAc-LAA"/>
    <property type="match status" value="1"/>
</dbReference>
<dbReference type="Gene3D" id="3.40.630.40">
    <property type="entry name" value="Zn-dependent exopeptidases"/>
    <property type="match status" value="1"/>
</dbReference>
<gene>
    <name evidence="7" type="ORF">CCR94_15445</name>
</gene>
<name>A0A2S6N457_9HYPH</name>
<evidence type="ECO:0000256" key="1">
    <source>
        <dbReference type="ARBA" id="ARBA00001561"/>
    </source>
</evidence>
<feature type="region of interest" description="Disordered" evidence="4">
    <location>
        <begin position="453"/>
        <end position="481"/>
    </location>
</feature>
<evidence type="ECO:0000313" key="8">
    <source>
        <dbReference type="Proteomes" id="UP000239089"/>
    </source>
</evidence>
<dbReference type="EC" id="3.5.1.28" evidence="2"/>